<evidence type="ECO:0000256" key="1">
    <source>
        <dbReference type="SAM" id="Phobius"/>
    </source>
</evidence>
<dbReference type="Proteomes" id="UP000243745">
    <property type="component" value="Unassembled WGS sequence"/>
</dbReference>
<dbReference type="InterPro" id="IPR012159">
    <property type="entry name" value="YejM-like"/>
</dbReference>
<sequence>MNLIILLAIFESLFFTVLGFISLPVPYRDFLPSMYTGFAGFTNTFLICFVINILLVYPFYKFKKVKTSFASALIVLLVLSILAVTDFKVYAIYRFHLNKAMLDLFINGGGDVIAFSDTMWLSIIGYCLGLLLCSLTIIITAYKFHDRIITGRKTAIISTIIVLFILCNLVHAYSKARGIPSVYRNSEVITLYYPLTANKLLGGTNTYIPDETGNAISYPLHPLTYAADKNDGKKLNIYMIFVDSLRADMLNSDNMPYLTEIAENNLKFTHHLSGGNATRNGVFTLFYGLPGSYWNRILNSNVQSSLITGLQEQGYKINAFAGAQLYKPEFNKTVFSKVKDLRIESHGNNVSEKDLNAISDFKKFVTDNQGSPKFAFVFLDKLHSMELTPEEQKNKKFPTPWNSPDYLAIDKNFDRNIIFNLYKNVVFEMDKQIKDITDFLKEQGEWDNSVIIISSDHGNEFDDNGHGYYGHNSNFTDAQIHIPLVVHWPEKEPREYNYTTTSYDITATLMPDVLGVTNDTADYTIGKSLFDGSERDIIISSSYLEDAIIKKDHIIISSSINGLSIKTKNFSDSENSLSAEDKKDIERKLEIDRTYVHHD</sequence>
<keyword evidence="1" id="KW-1133">Transmembrane helix</keyword>
<dbReference type="SUPFAM" id="SSF53649">
    <property type="entry name" value="Alkaline phosphatase-like"/>
    <property type="match status" value="1"/>
</dbReference>
<dbReference type="PIRSF" id="PIRSF004950">
    <property type="entry name" value="Mmb_sulf_HI0842"/>
    <property type="match status" value="1"/>
</dbReference>
<dbReference type="PANTHER" id="PTHR43751">
    <property type="entry name" value="SULFATASE"/>
    <property type="match status" value="1"/>
</dbReference>
<dbReference type="InterPro" id="IPR000917">
    <property type="entry name" value="Sulfatase_N"/>
</dbReference>
<accession>A0A662ZJT3</accession>
<protein>
    <recommendedName>
        <fullName evidence="6">Phosphoglycerol transferase MdoB</fullName>
    </recommendedName>
</protein>
<dbReference type="InterPro" id="IPR017850">
    <property type="entry name" value="Alkaline_phosphatase_core_sf"/>
</dbReference>
<gene>
    <name evidence="4" type="ORF">SAMN02910344_02127</name>
</gene>
<evidence type="ECO:0000259" key="3">
    <source>
        <dbReference type="Pfam" id="PF11893"/>
    </source>
</evidence>
<evidence type="ECO:0000313" key="4">
    <source>
        <dbReference type="EMBL" id="SFP71495.1"/>
    </source>
</evidence>
<keyword evidence="1" id="KW-0812">Transmembrane</keyword>
<evidence type="ECO:0000259" key="2">
    <source>
        <dbReference type="Pfam" id="PF00884"/>
    </source>
</evidence>
<dbReference type="Pfam" id="PF00884">
    <property type="entry name" value="Sulfatase"/>
    <property type="match status" value="1"/>
</dbReference>
<feature type="transmembrane region" description="Helical" evidence="1">
    <location>
        <begin position="119"/>
        <end position="142"/>
    </location>
</feature>
<keyword evidence="1" id="KW-0472">Membrane</keyword>
<dbReference type="AlphaFoldDB" id="A0A662ZJT3"/>
<reference evidence="4 5" key="1">
    <citation type="submission" date="2016-10" db="EMBL/GenBank/DDBJ databases">
        <authorList>
            <person name="Varghese N."/>
            <person name="Submissions S."/>
        </authorList>
    </citation>
    <scope>NUCLEOTIDE SEQUENCE [LARGE SCALE GENOMIC DNA]</scope>
    <source>
        <strain evidence="4 5">DSM 1361</strain>
    </source>
</reference>
<dbReference type="Pfam" id="PF11893">
    <property type="entry name" value="DUF3413"/>
    <property type="match status" value="1"/>
</dbReference>
<dbReference type="EMBL" id="FOXF01000061">
    <property type="protein sequence ID" value="SFP71495.1"/>
    <property type="molecule type" value="Genomic_DNA"/>
</dbReference>
<feature type="transmembrane region" description="Helical" evidence="1">
    <location>
        <begin position="69"/>
        <end position="93"/>
    </location>
</feature>
<feature type="domain" description="Inner membrane protein YejM N-terminal" evidence="3">
    <location>
        <begin position="24"/>
        <end position="203"/>
    </location>
</feature>
<feature type="domain" description="Sulfatase N-terminal" evidence="2">
    <location>
        <begin position="236"/>
        <end position="510"/>
    </location>
</feature>
<dbReference type="InterPro" id="IPR052701">
    <property type="entry name" value="GAG_Ulvan_Degrading_Sulfatases"/>
</dbReference>
<proteinExistence type="predicted"/>
<dbReference type="PANTHER" id="PTHR43751:SF3">
    <property type="entry name" value="SULFATASE N-TERMINAL DOMAIN-CONTAINING PROTEIN"/>
    <property type="match status" value="1"/>
</dbReference>
<evidence type="ECO:0000313" key="5">
    <source>
        <dbReference type="Proteomes" id="UP000243745"/>
    </source>
</evidence>
<dbReference type="InterPro" id="IPR024588">
    <property type="entry name" value="YejM_N"/>
</dbReference>
<dbReference type="Gene3D" id="3.40.720.10">
    <property type="entry name" value="Alkaline Phosphatase, subunit A"/>
    <property type="match status" value="1"/>
</dbReference>
<feature type="transmembrane region" description="Helical" evidence="1">
    <location>
        <begin position="154"/>
        <end position="174"/>
    </location>
</feature>
<evidence type="ECO:0008006" key="6">
    <source>
        <dbReference type="Google" id="ProtNLM"/>
    </source>
</evidence>
<feature type="transmembrane region" description="Helical" evidence="1">
    <location>
        <begin position="35"/>
        <end position="57"/>
    </location>
</feature>
<keyword evidence="5" id="KW-1185">Reference proteome</keyword>
<organism evidence="4 5">
    <name type="scientific">Ruminobacter amylophilus</name>
    <dbReference type="NCBI Taxonomy" id="867"/>
    <lineage>
        <taxon>Bacteria</taxon>
        <taxon>Pseudomonadati</taxon>
        <taxon>Pseudomonadota</taxon>
        <taxon>Gammaproteobacteria</taxon>
        <taxon>Aeromonadales</taxon>
        <taxon>Succinivibrionaceae</taxon>
        <taxon>Ruminobacter</taxon>
    </lineage>
</organism>
<name>A0A662ZJT3_9GAMM</name>
<dbReference type="CDD" id="cd16148">
    <property type="entry name" value="sulfatase_like"/>
    <property type="match status" value="1"/>
</dbReference>